<comment type="caution">
    <text evidence="3">The sequence shown here is derived from an EMBL/GenBank/DDBJ whole genome shotgun (WGS) entry which is preliminary data.</text>
</comment>
<name>A0A327MDR6_9PROT</name>
<dbReference type="InterPro" id="IPR050266">
    <property type="entry name" value="AB_hydrolase_sf"/>
</dbReference>
<gene>
    <name evidence="3" type="ORF">DOO78_04855</name>
</gene>
<dbReference type="EMBL" id="QLIX01000002">
    <property type="protein sequence ID" value="RAI60402.1"/>
    <property type="molecule type" value="Genomic_DNA"/>
</dbReference>
<keyword evidence="1 3" id="KW-0378">Hydrolase</keyword>
<dbReference type="Pfam" id="PF00561">
    <property type="entry name" value="Abhydrolase_1"/>
    <property type="match status" value="1"/>
</dbReference>
<organism evidence="3 4">
    <name type="scientific">Roseicella frigidaeris</name>
    <dbReference type="NCBI Taxonomy" id="2230885"/>
    <lineage>
        <taxon>Bacteria</taxon>
        <taxon>Pseudomonadati</taxon>
        <taxon>Pseudomonadota</taxon>
        <taxon>Alphaproteobacteria</taxon>
        <taxon>Acetobacterales</taxon>
        <taxon>Roseomonadaceae</taxon>
        <taxon>Roseicella</taxon>
    </lineage>
</organism>
<dbReference type="SUPFAM" id="SSF53474">
    <property type="entry name" value="alpha/beta-Hydrolases"/>
    <property type="match status" value="1"/>
</dbReference>
<proteinExistence type="predicted"/>
<dbReference type="InterPro" id="IPR000073">
    <property type="entry name" value="AB_hydrolase_1"/>
</dbReference>
<dbReference type="PANTHER" id="PTHR43798">
    <property type="entry name" value="MONOACYLGLYCEROL LIPASE"/>
    <property type="match status" value="1"/>
</dbReference>
<protein>
    <submittedName>
        <fullName evidence="3">Alpha/beta hydrolase</fullName>
    </submittedName>
</protein>
<evidence type="ECO:0000313" key="4">
    <source>
        <dbReference type="Proteomes" id="UP000249065"/>
    </source>
</evidence>
<dbReference type="PANTHER" id="PTHR43798:SF31">
    <property type="entry name" value="AB HYDROLASE SUPERFAMILY PROTEIN YCLE"/>
    <property type="match status" value="1"/>
</dbReference>
<evidence type="ECO:0000259" key="2">
    <source>
        <dbReference type="Pfam" id="PF00561"/>
    </source>
</evidence>
<dbReference type="Proteomes" id="UP000249065">
    <property type="component" value="Unassembled WGS sequence"/>
</dbReference>
<accession>A0A327MDR6</accession>
<keyword evidence="4" id="KW-1185">Reference proteome</keyword>
<evidence type="ECO:0000313" key="3">
    <source>
        <dbReference type="EMBL" id="RAI60402.1"/>
    </source>
</evidence>
<dbReference type="Gene3D" id="3.40.50.1820">
    <property type="entry name" value="alpha/beta hydrolase"/>
    <property type="match status" value="1"/>
</dbReference>
<dbReference type="GO" id="GO:0016787">
    <property type="term" value="F:hydrolase activity"/>
    <property type="evidence" value="ECO:0007669"/>
    <property type="project" value="UniProtKB-KW"/>
</dbReference>
<dbReference type="GO" id="GO:0016020">
    <property type="term" value="C:membrane"/>
    <property type="evidence" value="ECO:0007669"/>
    <property type="project" value="TreeGrafter"/>
</dbReference>
<evidence type="ECO:0000256" key="1">
    <source>
        <dbReference type="ARBA" id="ARBA00022801"/>
    </source>
</evidence>
<sequence>MPYAPSDGARLWYEETGTGHPILFIHEFGADHREWEDQVRFFSREYRCVTYAARGYPPSEVPTDPRLYGQDFAVKDAVAVLRHLGIPKAHVVGLSMGGFAALLFGIRHPEMAVSLVPAGAGSGSPRQEQAAFRAACQARGDKLIAQGWPGELAEETGNAPTRIQLRKKDPRGWAAYMERLAEHSGPGTGLTMKHYQGERDSIFDWEPELRRMRVPTLLAVGDEDGPCIETNVWLKGVLPNAGLWMCPRTGHAINLEEPAAFNREVAAFLSTVERGRWSLDATG</sequence>
<dbReference type="OrthoDB" id="9804723at2"/>
<dbReference type="InterPro" id="IPR029058">
    <property type="entry name" value="AB_hydrolase_fold"/>
</dbReference>
<reference evidence="4" key="1">
    <citation type="submission" date="2018-06" db="EMBL/GenBank/DDBJ databases">
        <authorList>
            <person name="Khan S.A."/>
        </authorList>
    </citation>
    <scope>NUCLEOTIDE SEQUENCE [LARGE SCALE GENOMIC DNA]</scope>
    <source>
        <strain evidence="4">DB-1506</strain>
    </source>
</reference>
<dbReference type="RefSeq" id="WP_111468588.1">
    <property type="nucleotide sequence ID" value="NZ_QLIX01000002.1"/>
</dbReference>
<feature type="domain" description="AB hydrolase-1" evidence="2">
    <location>
        <begin position="21"/>
        <end position="258"/>
    </location>
</feature>
<dbReference type="AlphaFoldDB" id="A0A327MDR6"/>